<keyword evidence="1" id="KW-0732">Signal</keyword>
<feature type="signal peptide" evidence="1">
    <location>
        <begin position="1"/>
        <end position="37"/>
    </location>
</feature>
<dbReference type="eggNOG" id="ENOG50303C1">
    <property type="taxonomic scope" value="Bacteria"/>
</dbReference>
<dbReference type="EMBL" id="AZRA01000108">
    <property type="protein sequence ID" value="KDB50869.1"/>
    <property type="molecule type" value="Genomic_DNA"/>
</dbReference>
<comment type="caution">
    <text evidence="2">The sequence shown here is derived from an EMBL/GenBank/DDBJ whole genome shotgun (WGS) entry which is preliminary data.</text>
</comment>
<gene>
    <name evidence="2" type="ORF">X805_35610</name>
</gene>
<dbReference type="PANTHER" id="PTHR35567">
    <property type="entry name" value="MALATE DEHYDROGENASE (AFU_ORTHOLOGUE AFUA_2G13800)"/>
    <property type="match status" value="1"/>
</dbReference>
<dbReference type="PANTHER" id="PTHR35567:SF1">
    <property type="entry name" value="CONSERVED FUNGAL PROTEIN (AFU_ORTHOLOGUE AFUA_1G14230)"/>
    <property type="match status" value="1"/>
</dbReference>
<dbReference type="PATRIC" id="fig|1286631.3.peg.3476"/>
<dbReference type="RefSeq" id="WP_051632219.1">
    <property type="nucleotide sequence ID" value="NZ_AZRA01000108.1"/>
</dbReference>
<evidence type="ECO:0000313" key="2">
    <source>
        <dbReference type="EMBL" id="KDB50869.1"/>
    </source>
</evidence>
<dbReference type="InterPro" id="IPR021851">
    <property type="entry name" value="DUF3455"/>
</dbReference>
<dbReference type="AlphaFoldDB" id="A0A059KI13"/>
<dbReference type="Proteomes" id="UP000026714">
    <property type="component" value="Unassembled WGS sequence"/>
</dbReference>
<feature type="chain" id="PRO_5001579579" description="DUF3455 domain-containing protein" evidence="1">
    <location>
        <begin position="38"/>
        <end position="200"/>
    </location>
</feature>
<evidence type="ECO:0000256" key="1">
    <source>
        <dbReference type="SAM" id="SignalP"/>
    </source>
</evidence>
<sequence>MNTHRHPADARRLAFAAAVLLSAGLAACSSTSMPMGASTTSAMTATSQAALPTPVQVPAGHRVAWETVGVGQITYECRAKAGTPGAFEWVFVGPDAELRSRSGMKLGRYFGPPATWASDDGSALTGTQVGLVPAAAGNIPLQLVKANPATGRGVLEGVSYIQRLATRGGVAPALACGEGQTGQRQVVQYQADYIFWKPGA</sequence>
<organism evidence="2 3">
    <name type="scientific">Sphaerotilus natans subsp. natans DSM 6575</name>
    <dbReference type="NCBI Taxonomy" id="1286631"/>
    <lineage>
        <taxon>Bacteria</taxon>
        <taxon>Pseudomonadati</taxon>
        <taxon>Pseudomonadota</taxon>
        <taxon>Betaproteobacteria</taxon>
        <taxon>Burkholderiales</taxon>
        <taxon>Sphaerotilaceae</taxon>
        <taxon>Sphaerotilus</taxon>
    </lineage>
</organism>
<dbReference type="PROSITE" id="PS51257">
    <property type="entry name" value="PROKAR_LIPOPROTEIN"/>
    <property type="match status" value="1"/>
</dbReference>
<accession>A0A059KI13</accession>
<name>A0A059KI13_9BURK</name>
<keyword evidence="3" id="KW-1185">Reference proteome</keyword>
<dbReference type="Pfam" id="PF11937">
    <property type="entry name" value="DUF3455"/>
    <property type="match status" value="1"/>
</dbReference>
<dbReference type="STRING" id="34103.SAMN05421778_104216"/>
<proteinExistence type="predicted"/>
<evidence type="ECO:0000313" key="3">
    <source>
        <dbReference type="Proteomes" id="UP000026714"/>
    </source>
</evidence>
<evidence type="ECO:0008006" key="4">
    <source>
        <dbReference type="Google" id="ProtNLM"/>
    </source>
</evidence>
<reference evidence="2 3" key="1">
    <citation type="journal article" date="2014" name="FEMS Microbiol. Ecol.">
        <title>Sphaerotilus natans encrusted with nanoball-shaped Fe(III) oxide minerals formed by nitrate-reducing mixotrophic Fe(II) oxidation.</title>
        <authorList>
            <person name="Park S."/>
            <person name="Kim D.H."/>
            <person name="Lee J.H."/>
            <person name="Hur H.G."/>
        </authorList>
    </citation>
    <scope>NUCLEOTIDE SEQUENCE [LARGE SCALE GENOMIC DNA]</scope>
    <source>
        <strain evidence="2 3">DSM 6575</strain>
    </source>
</reference>
<protein>
    <recommendedName>
        <fullName evidence="4">DUF3455 domain-containing protein</fullName>
    </recommendedName>
</protein>